<feature type="compositionally biased region" description="Basic and acidic residues" evidence="2">
    <location>
        <begin position="283"/>
        <end position="300"/>
    </location>
</feature>
<accession>A0ABP1AJ38</accession>
<reference evidence="3" key="1">
    <citation type="submission" date="2024-03" db="EMBL/GenBank/DDBJ databases">
        <authorList>
            <consortium name="ELIXIR-Norway"/>
            <consortium name="Elixir Norway"/>
        </authorList>
    </citation>
    <scope>NUCLEOTIDE SEQUENCE</scope>
</reference>
<evidence type="ECO:0000313" key="4">
    <source>
        <dbReference type="Proteomes" id="UP001497522"/>
    </source>
</evidence>
<evidence type="ECO:0000313" key="3">
    <source>
        <dbReference type="EMBL" id="CAK9862559.1"/>
    </source>
</evidence>
<feature type="region of interest" description="Disordered" evidence="2">
    <location>
        <begin position="1"/>
        <end position="28"/>
    </location>
</feature>
<evidence type="ECO:0000256" key="2">
    <source>
        <dbReference type="SAM" id="MobiDB-lite"/>
    </source>
</evidence>
<keyword evidence="1" id="KW-0175">Coiled coil</keyword>
<evidence type="ECO:0000256" key="1">
    <source>
        <dbReference type="SAM" id="Coils"/>
    </source>
</evidence>
<feature type="compositionally biased region" description="Basic and acidic residues" evidence="2">
    <location>
        <begin position="309"/>
        <end position="323"/>
    </location>
</feature>
<feature type="compositionally biased region" description="Basic and acidic residues" evidence="2">
    <location>
        <begin position="349"/>
        <end position="358"/>
    </location>
</feature>
<organism evidence="3 4">
    <name type="scientific">Sphagnum jensenii</name>
    <dbReference type="NCBI Taxonomy" id="128206"/>
    <lineage>
        <taxon>Eukaryota</taxon>
        <taxon>Viridiplantae</taxon>
        <taxon>Streptophyta</taxon>
        <taxon>Embryophyta</taxon>
        <taxon>Bryophyta</taxon>
        <taxon>Sphagnophytina</taxon>
        <taxon>Sphagnopsida</taxon>
        <taxon>Sphagnales</taxon>
        <taxon>Sphagnaceae</taxon>
        <taxon>Sphagnum</taxon>
    </lineage>
</organism>
<gene>
    <name evidence="3" type="ORF">CSSPJE1EN2_LOCUS5554</name>
</gene>
<dbReference type="Proteomes" id="UP001497522">
    <property type="component" value="Chromosome 13"/>
</dbReference>
<dbReference type="EMBL" id="OZ023714">
    <property type="protein sequence ID" value="CAK9862559.1"/>
    <property type="molecule type" value="Genomic_DNA"/>
</dbReference>
<feature type="region of interest" description="Disordered" evidence="2">
    <location>
        <begin position="263"/>
        <end position="370"/>
    </location>
</feature>
<feature type="compositionally biased region" description="Basic and acidic residues" evidence="2">
    <location>
        <begin position="1"/>
        <end position="13"/>
    </location>
</feature>
<sequence>MAPKRAGGEEIHRTTSNGSGRKKRSPKVTDVHIPAYSNTIFRHYSSIGEWQAMDDKQWQRSTGLQGFAEKECKAIHEMMVIEFVTNYELDTNRSTVRGCNICLDKKVIMAVFKLPGEGSQPRLTRVENFDASLFFDADDPSIYVATQGFVIDKMRSLEDQIRFRALTEALVLKQVLKYTSASFLEAIQRSLQGEAIDWASYYLSILTSKIRALQRNSHERCVSCIGPAITEILDYLLGATWTMDDVLAMGILKIAATEEAKKSKNSTEESLHCKEEEETAVEVQREGQESLLEEQKERLCKQQQQQQEQDPRPDVARVVKAEPEATSSMFRDVPQTPNLLPVEEPQVVEEGKNGSLDHRQKKPVSSNNKNKQLEVATTTRLLQGGTMWRTSMETESCSSFAEMERLAEEHKQAYILSEAKLVEEKKRNIQLLQRNEELVQELDELRKELDAVQDRATAYKRISKERQSRLEQLQHKSESDQKIREQLETDLKQRVADLQALKSEMLQKEELTRVHEYYAAARAQGQVQLLEKKLLRAQRQSMPAYEQLMAECGEFKLKALLYDALLLSISGEKKAQFVEAQRHYQRWLDAERIRYSSMMNHILEYFAEEDEGIADESTQGITPILAASRRKQNMSIAAAAAATAVGAFTSTQTCTDLKQLRNPRHYPHRTMMLSNSWLAGRADSE</sequence>
<feature type="coiled-coil region" evidence="1">
    <location>
        <begin position="421"/>
        <end position="540"/>
    </location>
</feature>
<name>A0ABP1AJ38_9BRYO</name>
<proteinExistence type="predicted"/>
<feature type="compositionally biased region" description="Basic and acidic residues" evidence="2">
    <location>
        <begin position="263"/>
        <end position="275"/>
    </location>
</feature>
<keyword evidence="4" id="KW-1185">Reference proteome</keyword>
<protein>
    <submittedName>
        <fullName evidence="3">Uncharacterized protein</fullName>
    </submittedName>
</protein>